<evidence type="ECO:0000313" key="3">
    <source>
        <dbReference type="Proteomes" id="UP001254488"/>
    </source>
</evidence>
<feature type="chain" id="PRO_5045607347" evidence="1">
    <location>
        <begin position="20"/>
        <end position="230"/>
    </location>
</feature>
<comment type="caution">
    <text evidence="2">The sequence shown here is derived from an EMBL/GenBank/DDBJ whole genome shotgun (WGS) entry which is preliminary data.</text>
</comment>
<keyword evidence="3" id="KW-1185">Reference proteome</keyword>
<accession>A0ABU2YBM9</accession>
<evidence type="ECO:0000256" key="1">
    <source>
        <dbReference type="SAM" id="SignalP"/>
    </source>
</evidence>
<dbReference type="PANTHER" id="PTHR33706:SF1">
    <property type="entry name" value="TPR REPEAT PROTEIN"/>
    <property type="match status" value="1"/>
</dbReference>
<evidence type="ECO:0000313" key="2">
    <source>
        <dbReference type="EMBL" id="MDT0554635.1"/>
    </source>
</evidence>
<gene>
    <name evidence="2" type="ORF">RM538_01365</name>
</gene>
<dbReference type="PANTHER" id="PTHR33706">
    <property type="entry name" value="MORN VARIANT REPEAT PROTEIN"/>
    <property type="match status" value="1"/>
</dbReference>
<reference evidence="2 3" key="1">
    <citation type="submission" date="2023-09" db="EMBL/GenBank/DDBJ databases">
        <authorList>
            <person name="Rey-Velasco X."/>
        </authorList>
    </citation>
    <scope>NUCLEOTIDE SEQUENCE [LARGE SCALE GENOMIC DNA]</scope>
    <source>
        <strain evidence="2 3">W242</strain>
    </source>
</reference>
<sequence length="230" mass="26760">MKTLFLFFFGISTAATLLAQDKVNQFDENGKRHGVWEKYYDGTKQLRYTGQFNHGKEVGTFTFYCEKCKDQPSVTKEFSKNDNIALVTFYNNKGKVVSKGKMDGKKRVGEWLTYHKNSDIVMMRENYVDDVLNGKKTTYFPNKQITEVITYNKGIKNGENLVYSEEGILLKRLNYAEDKLHGPAEYFEGYGNISIKGQYKQGKKDGLWRYYKNGKVEFEETYPIPVKKKQ</sequence>
<dbReference type="RefSeq" id="WP_311331596.1">
    <property type="nucleotide sequence ID" value="NZ_JAVRHZ010000001.1"/>
</dbReference>
<dbReference type="Gene3D" id="2.20.110.10">
    <property type="entry name" value="Histone H3 K4-specific methyltransferase SET7/9 N-terminal domain"/>
    <property type="match status" value="2"/>
</dbReference>
<dbReference type="SUPFAM" id="SSF82185">
    <property type="entry name" value="Histone H3 K4-specific methyltransferase SET7/9 N-terminal domain"/>
    <property type="match status" value="1"/>
</dbReference>
<keyword evidence="1" id="KW-0732">Signal</keyword>
<protein>
    <submittedName>
        <fullName evidence="2">Uncharacterized protein</fullName>
    </submittedName>
</protein>
<organism evidence="2 3">
    <name type="scientific">Patiriisocius hiemis</name>
    <dbReference type="NCBI Taxonomy" id="3075604"/>
    <lineage>
        <taxon>Bacteria</taxon>
        <taxon>Pseudomonadati</taxon>
        <taxon>Bacteroidota</taxon>
        <taxon>Flavobacteriia</taxon>
        <taxon>Flavobacteriales</taxon>
        <taxon>Flavobacteriaceae</taxon>
        <taxon>Patiriisocius</taxon>
    </lineage>
</organism>
<dbReference type="Proteomes" id="UP001254488">
    <property type="component" value="Unassembled WGS sequence"/>
</dbReference>
<feature type="signal peptide" evidence="1">
    <location>
        <begin position="1"/>
        <end position="19"/>
    </location>
</feature>
<proteinExistence type="predicted"/>
<dbReference type="EMBL" id="JAVRHZ010000001">
    <property type="protein sequence ID" value="MDT0554635.1"/>
    <property type="molecule type" value="Genomic_DNA"/>
</dbReference>
<name>A0ABU2YBM9_9FLAO</name>